<organism evidence="1 2">
    <name type="scientific">Mannheimia haemolytica</name>
    <name type="common">Pasteurella haemolytica</name>
    <dbReference type="NCBI Taxonomy" id="75985"/>
    <lineage>
        <taxon>Bacteria</taxon>
        <taxon>Pseudomonadati</taxon>
        <taxon>Pseudomonadota</taxon>
        <taxon>Gammaproteobacteria</taxon>
        <taxon>Pasteurellales</taxon>
        <taxon>Pasteurellaceae</taxon>
        <taxon>Mannheimia</taxon>
    </lineage>
</organism>
<gene>
    <name evidence="1" type="ORF">NCTC10638_02582</name>
</gene>
<dbReference type="Proteomes" id="UP000254802">
    <property type="component" value="Unassembled WGS sequence"/>
</dbReference>
<name>A0A378N1B9_MANHA</name>
<dbReference type="EMBL" id="UGPN01000002">
    <property type="protein sequence ID" value="STY61369.1"/>
    <property type="molecule type" value="Genomic_DNA"/>
</dbReference>
<protein>
    <submittedName>
        <fullName evidence="1">Uncharacterized protein</fullName>
    </submittedName>
</protein>
<evidence type="ECO:0000313" key="2">
    <source>
        <dbReference type="Proteomes" id="UP000254802"/>
    </source>
</evidence>
<proteinExistence type="predicted"/>
<accession>A0A378N1B9</accession>
<reference evidence="1 2" key="1">
    <citation type="submission" date="2018-06" db="EMBL/GenBank/DDBJ databases">
        <authorList>
            <consortium name="Pathogen Informatics"/>
            <person name="Doyle S."/>
        </authorList>
    </citation>
    <scope>NUCLEOTIDE SEQUENCE [LARGE SCALE GENOMIC DNA]</scope>
    <source>
        <strain evidence="1 2">NCTC10638</strain>
    </source>
</reference>
<evidence type="ECO:0000313" key="1">
    <source>
        <dbReference type="EMBL" id="STY61369.1"/>
    </source>
</evidence>
<sequence>MTTANQQFELILKTESRVVSTNLQNFEEQANQYLATLTTTLKPMMILQKQKKK</sequence>
<dbReference type="AlphaFoldDB" id="A0A378N1B9"/>